<evidence type="ECO:0000256" key="3">
    <source>
        <dbReference type="ARBA" id="ARBA00022692"/>
    </source>
</evidence>
<feature type="transmembrane region" description="Helical" evidence="6">
    <location>
        <begin position="363"/>
        <end position="383"/>
    </location>
</feature>
<evidence type="ECO:0000313" key="8">
    <source>
        <dbReference type="Proteomes" id="UP000562254"/>
    </source>
</evidence>
<feature type="transmembrane region" description="Helical" evidence="6">
    <location>
        <begin position="304"/>
        <end position="322"/>
    </location>
</feature>
<feature type="transmembrane region" description="Helical" evidence="6">
    <location>
        <begin position="47"/>
        <end position="71"/>
    </location>
</feature>
<comment type="caution">
    <text evidence="7">The sequence shown here is derived from an EMBL/GenBank/DDBJ whole genome shotgun (WGS) entry which is preliminary data.</text>
</comment>
<sequence>MATTAKDPLAMSTTTAPARGASWLARWEPENEAFWEAEGKARAWKTLIITTASLTMAFITWFVVSALVVRLPQIGFRLTTGQLFWLAAMPGLAGGTLRLVHMFLTPMYGTRHVVAISTASLLLPLIGWTFAVQDTSTPYWVLMVLAFLAGLGGGNFSSFMPSTSLFFPRRLQGTALAIQAGVGNFGVSVVQFITPWVIGFVLVGSLGEPQTMTRGGQQSSVWLQNATMIYVPLVATFALWSWISLKSVPITANFREQFDIFRNGHTWAQTSLYIMTFGAFSGLSATFPLLIRQIYGGLPGAPDALTYAFYGPLVGSVARVLAGPVCDRLGGAKITQFAGIGMVVCAAVLPMTTHPTSMATFPYFVAAMLGLFFFAGVGNASTFKQMPMIFPPRQAGGVIGFTGAIAAYGPFIFGLLFGWSFGTFGSPDPVLYGLAVFFAFNVALNWWLYARRGAKTPC</sequence>
<feature type="transmembrane region" description="Helical" evidence="6">
    <location>
        <begin position="176"/>
        <end position="202"/>
    </location>
</feature>
<dbReference type="GO" id="GO:0016020">
    <property type="term" value="C:membrane"/>
    <property type="evidence" value="ECO:0007669"/>
    <property type="project" value="UniProtKB-SubCell"/>
</dbReference>
<evidence type="ECO:0000256" key="4">
    <source>
        <dbReference type="ARBA" id="ARBA00022989"/>
    </source>
</evidence>
<evidence type="ECO:0000256" key="1">
    <source>
        <dbReference type="ARBA" id="ARBA00004141"/>
    </source>
</evidence>
<keyword evidence="8" id="KW-1185">Reference proteome</keyword>
<feature type="transmembrane region" description="Helical" evidence="6">
    <location>
        <begin position="112"/>
        <end position="131"/>
    </location>
</feature>
<dbReference type="Proteomes" id="UP000562254">
    <property type="component" value="Unassembled WGS sequence"/>
</dbReference>
<dbReference type="PANTHER" id="PTHR23515">
    <property type="entry name" value="HIGH-AFFINITY NITRATE TRANSPORTER 2.3"/>
    <property type="match status" value="1"/>
</dbReference>
<keyword evidence="5 6" id="KW-0472">Membrane</keyword>
<dbReference type="SUPFAM" id="SSF103473">
    <property type="entry name" value="MFS general substrate transporter"/>
    <property type="match status" value="1"/>
</dbReference>
<keyword evidence="3 6" id="KW-0812">Transmembrane</keyword>
<keyword evidence="4 6" id="KW-1133">Transmembrane helix</keyword>
<feature type="transmembrane region" description="Helical" evidence="6">
    <location>
        <begin position="334"/>
        <end position="351"/>
    </location>
</feature>
<name>A0A840Y956_9PROT</name>
<evidence type="ECO:0000313" key="7">
    <source>
        <dbReference type="EMBL" id="MBB5690563.1"/>
    </source>
</evidence>
<dbReference type="CDD" id="cd17341">
    <property type="entry name" value="MFS_NRT2_like"/>
    <property type="match status" value="1"/>
</dbReference>
<evidence type="ECO:0000256" key="5">
    <source>
        <dbReference type="ARBA" id="ARBA00023136"/>
    </source>
</evidence>
<gene>
    <name evidence="7" type="ORF">FHS88_002698</name>
</gene>
<feature type="transmembrane region" description="Helical" evidence="6">
    <location>
        <begin position="395"/>
        <end position="418"/>
    </location>
</feature>
<dbReference type="RefSeq" id="WP_246419912.1">
    <property type="nucleotide sequence ID" value="NZ_JAAEDJ010000032.1"/>
</dbReference>
<organism evidence="7 8">
    <name type="scientific">Neoroseomonas alkaliterrae</name>
    <dbReference type="NCBI Taxonomy" id="1452450"/>
    <lineage>
        <taxon>Bacteria</taxon>
        <taxon>Pseudomonadati</taxon>
        <taxon>Pseudomonadota</taxon>
        <taxon>Alphaproteobacteria</taxon>
        <taxon>Acetobacterales</taxon>
        <taxon>Acetobacteraceae</taxon>
        <taxon>Neoroseomonas</taxon>
    </lineage>
</organism>
<dbReference type="InterPro" id="IPR036259">
    <property type="entry name" value="MFS_trans_sf"/>
</dbReference>
<protein>
    <submittedName>
        <fullName evidence="7">NNP family nitrate/nitrite transporter-like MFS transporter</fullName>
    </submittedName>
</protein>
<comment type="subcellular location">
    <subcellularLocation>
        <location evidence="1">Membrane</location>
        <topology evidence="1">Multi-pass membrane protein</topology>
    </subcellularLocation>
</comment>
<dbReference type="Pfam" id="PF07690">
    <property type="entry name" value="MFS_1"/>
    <property type="match status" value="1"/>
</dbReference>
<feature type="transmembrane region" description="Helical" evidence="6">
    <location>
        <begin position="83"/>
        <end position="100"/>
    </location>
</feature>
<feature type="transmembrane region" description="Helical" evidence="6">
    <location>
        <begin position="272"/>
        <end position="292"/>
    </location>
</feature>
<dbReference type="AlphaFoldDB" id="A0A840Y956"/>
<evidence type="ECO:0000256" key="6">
    <source>
        <dbReference type="SAM" id="Phobius"/>
    </source>
</evidence>
<dbReference type="InterPro" id="IPR011701">
    <property type="entry name" value="MFS"/>
</dbReference>
<evidence type="ECO:0000256" key="2">
    <source>
        <dbReference type="ARBA" id="ARBA00008432"/>
    </source>
</evidence>
<dbReference type="GO" id="GO:0015112">
    <property type="term" value="F:nitrate transmembrane transporter activity"/>
    <property type="evidence" value="ECO:0007669"/>
    <property type="project" value="InterPro"/>
</dbReference>
<feature type="transmembrane region" description="Helical" evidence="6">
    <location>
        <begin position="137"/>
        <end position="156"/>
    </location>
</feature>
<dbReference type="EMBL" id="JACIJE010000007">
    <property type="protein sequence ID" value="MBB5690563.1"/>
    <property type="molecule type" value="Genomic_DNA"/>
</dbReference>
<reference evidence="7 8" key="1">
    <citation type="submission" date="2020-08" db="EMBL/GenBank/DDBJ databases">
        <title>Genomic Encyclopedia of Type Strains, Phase IV (KMG-IV): sequencing the most valuable type-strain genomes for metagenomic binning, comparative biology and taxonomic classification.</title>
        <authorList>
            <person name="Goeker M."/>
        </authorList>
    </citation>
    <scope>NUCLEOTIDE SEQUENCE [LARGE SCALE GENOMIC DNA]</scope>
    <source>
        <strain evidence="7 8">DSM 25895</strain>
    </source>
</reference>
<accession>A0A840Y956</accession>
<proteinExistence type="inferred from homology"/>
<comment type="similarity">
    <text evidence="2">Belongs to the major facilitator superfamily. Nitrate/nitrite porter (TC 2.A.1.8) family.</text>
</comment>
<feature type="transmembrane region" description="Helical" evidence="6">
    <location>
        <begin position="430"/>
        <end position="449"/>
    </location>
</feature>
<dbReference type="InterPro" id="IPR044772">
    <property type="entry name" value="NO3_transporter"/>
</dbReference>
<feature type="transmembrane region" description="Helical" evidence="6">
    <location>
        <begin position="222"/>
        <end position="245"/>
    </location>
</feature>
<dbReference type="Gene3D" id="1.20.1250.20">
    <property type="entry name" value="MFS general substrate transporter like domains"/>
    <property type="match status" value="1"/>
</dbReference>